<keyword evidence="2" id="KW-1185">Reference proteome</keyword>
<evidence type="ECO:0000313" key="2">
    <source>
        <dbReference type="Proteomes" id="UP001164653"/>
    </source>
</evidence>
<dbReference type="AlphaFoldDB" id="A0A9E8SL40"/>
<accession>A0A9E8SL40</accession>
<name>A0A9E8SL40_9BACT</name>
<dbReference type="RefSeq" id="WP_244821347.1">
    <property type="nucleotide sequence ID" value="NZ_CP112998.1"/>
</dbReference>
<evidence type="ECO:0000313" key="1">
    <source>
        <dbReference type="EMBL" id="WAC11416.1"/>
    </source>
</evidence>
<organism evidence="1 2">
    <name type="scientific">Dyadobacter pollutisoli</name>
    <dbReference type="NCBI Taxonomy" id="2910158"/>
    <lineage>
        <taxon>Bacteria</taxon>
        <taxon>Pseudomonadati</taxon>
        <taxon>Bacteroidota</taxon>
        <taxon>Cytophagia</taxon>
        <taxon>Cytophagales</taxon>
        <taxon>Spirosomataceae</taxon>
        <taxon>Dyadobacter</taxon>
    </lineage>
</organism>
<dbReference type="Proteomes" id="UP001164653">
    <property type="component" value="Chromosome"/>
</dbReference>
<gene>
    <name evidence="1" type="ORF">ON006_27245</name>
</gene>
<dbReference type="EMBL" id="CP112998">
    <property type="protein sequence ID" value="WAC11416.1"/>
    <property type="molecule type" value="Genomic_DNA"/>
</dbReference>
<reference evidence="1" key="1">
    <citation type="submission" date="2022-11" db="EMBL/GenBank/DDBJ databases">
        <title>Dyadobacter pollutisoli sp. nov., isolated from plastic dumped soil.</title>
        <authorList>
            <person name="Kim J.M."/>
            <person name="Kim K.R."/>
            <person name="Lee J.K."/>
            <person name="Hao L."/>
            <person name="Jeon C.O."/>
        </authorList>
    </citation>
    <scope>NUCLEOTIDE SEQUENCE</scope>
    <source>
        <strain evidence="1">U1</strain>
    </source>
</reference>
<dbReference type="KEGG" id="dpf:ON006_27245"/>
<proteinExistence type="predicted"/>
<sequence length="176" mass="20341">MKQSERIILIDADVVSHFLTGGCILVLPKIFPYPIKVLTQVYAELERFPKRKTEVDNLLNLKLIEKIPFPEEDMNIKKEFLRLSRERGIGESACMAVARFRNNILASSNLRDIKTYCEANKIVYLTTMDFLCRALSSGKMSLAQCNDFIKRVKEVRGKLPVDKMEDFKCRQIDFNS</sequence>
<protein>
    <submittedName>
        <fullName evidence="1">Uncharacterized protein</fullName>
    </submittedName>
</protein>